<dbReference type="Proteomes" id="UP000305887">
    <property type="component" value="Unassembled WGS sequence"/>
</dbReference>
<feature type="domain" description="TfoX C-terminal" evidence="1">
    <location>
        <begin position="4"/>
        <end position="78"/>
    </location>
</feature>
<comment type="caution">
    <text evidence="2">The sequence shown here is derived from an EMBL/GenBank/DDBJ whole genome shotgun (WGS) entry which is preliminary data.</text>
</comment>
<gene>
    <name evidence="2" type="ORF">FHG66_08520</name>
</gene>
<evidence type="ECO:0000313" key="3">
    <source>
        <dbReference type="Proteomes" id="UP000305887"/>
    </source>
</evidence>
<organism evidence="2 3">
    <name type="scientific">Rubellimicrobium rubrum</name>
    <dbReference type="NCBI Taxonomy" id="2585369"/>
    <lineage>
        <taxon>Bacteria</taxon>
        <taxon>Pseudomonadati</taxon>
        <taxon>Pseudomonadota</taxon>
        <taxon>Alphaproteobacteria</taxon>
        <taxon>Rhodobacterales</taxon>
        <taxon>Roseobacteraceae</taxon>
        <taxon>Rubellimicrobium</taxon>
    </lineage>
</organism>
<evidence type="ECO:0000313" key="2">
    <source>
        <dbReference type="EMBL" id="TNC50525.1"/>
    </source>
</evidence>
<accession>A0A5C4MZP6</accession>
<dbReference type="OrthoDB" id="7861542at2"/>
<dbReference type="PANTHER" id="PTHR36121">
    <property type="entry name" value="PROTEIN SXY"/>
    <property type="match status" value="1"/>
</dbReference>
<dbReference type="RefSeq" id="WP_139076321.1">
    <property type="nucleotide sequence ID" value="NZ_VDFU01000007.1"/>
</dbReference>
<protein>
    <submittedName>
        <fullName evidence="2">TfoX/Sxy family protein</fullName>
    </submittedName>
</protein>
<dbReference type="AlphaFoldDB" id="A0A5C4MZP6"/>
<reference evidence="2 3" key="1">
    <citation type="submission" date="2019-06" db="EMBL/GenBank/DDBJ databases">
        <title>YIM 131921 draft genome.</title>
        <authorList>
            <person name="Jiang L."/>
        </authorList>
    </citation>
    <scope>NUCLEOTIDE SEQUENCE [LARGE SCALE GENOMIC DNA]</scope>
    <source>
        <strain evidence="2 3">YIM 131921</strain>
    </source>
</reference>
<sequence>MAPISSLRNLGPATNAAFRKVGIRTAEQLREMGADEAYARLLEAGQRPHFIGYYVLHMALQNRPWNDCKGDEKAALRRRFDELKASHFDSGLAGLEAELDALGVGLRR</sequence>
<dbReference type="Pfam" id="PF04994">
    <property type="entry name" value="TfoX_C"/>
    <property type="match status" value="1"/>
</dbReference>
<dbReference type="InterPro" id="IPR047525">
    <property type="entry name" value="TfoX-like"/>
</dbReference>
<evidence type="ECO:0000259" key="1">
    <source>
        <dbReference type="Pfam" id="PF04994"/>
    </source>
</evidence>
<dbReference type="InterPro" id="IPR007077">
    <property type="entry name" value="TfoX_C"/>
</dbReference>
<proteinExistence type="predicted"/>
<dbReference type="Gene3D" id="1.10.150.20">
    <property type="entry name" value="5' to 3' exonuclease, C-terminal subdomain"/>
    <property type="match status" value="1"/>
</dbReference>
<dbReference type="EMBL" id="VDFU01000007">
    <property type="protein sequence ID" value="TNC50525.1"/>
    <property type="molecule type" value="Genomic_DNA"/>
</dbReference>
<dbReference type="PANTHER" id="PTHR36121:SF1">
    <property type="entry name" value="PROTEIN SXY"/>
    <property type="match status" value="1"/>
</dbReference>
<keyword evidence="3" id="KW-1185">Reference proteome</keyword>
<name>A0A5C4MZP6_9RHOB</name>